<dbReference type="GO" id="GO:0042110">
    <property type="term" value="P:T cell activation"/>
    <property type="evidence" value="ECO:0007669"/>
    <property type="project" value="TreeGrafter"/>
</dbReference>
<evidence type="ECO:0000256" key="1">
    <source>
        <dbReference type="SAM" id="Phobius"/>
    </source>
</evidence>
<dbReference type="GO" id="GO:1990782">
    <property type="term" value="F:protein tyrosine kinase binding"/>
    <property type="evidence" value="ECO:0007669"/>
    <property type="project" value="TreeGrafter"/>
</dbReference>
<accession>A0A484CG25</accession>
<dbReference type="InterPro" id="IPR007110">
    <property type="entry name" value="Ig-like_dom"/>
</dbReference>
<keyword evidence="1" id="KW-0812">Transmembrane</keyword>
<dbReference type="Pfam" id="PF07686">
    <property type="entry name" value="V-set"/>
    <property type="match status" value="1"/>
</dbReference>
<dbReference type="AlphaFoldDB" id="A0A484CG25"/>
<feature type="domain" description="Ig-like" evidence="3">
    <location>
        <begin position="15"/>
        <end position="128"/>
    </location>
</feature>
<dbReference type="PROSITE" id="PS50835">
    <property type="entry name" value="IG_LIKE"/>
    <property type="match status" value="1"/>
</dbReference>
<name>A0A484CG25_PERFV</name>
<dbReference type="PANTHER" id="PTHR11422">
    <property type="entry name" value="T-CELL SURFACE GLYCOPROTEIN CD4"/>
    <property type="match status" value="1"/>
</dbReference>
<reference evidence="4 5" key="1">
    <citation type="submission" date="2019-01" db="EMBL/GenBank/DDBJ databases">
        <title>A chromosome-scale genome assembly of the yellow perch, Perca flavescens.</title>
        <authorList>
            <person name="Feron R."/>
            <person name="Morvezen R."/>
            <person name="Bestin A."/>
            <person name="Haffray P."/>
            <person name="Klopp C."/>
            <person name="Zahm M."/>
            <person name="Cabau C."/>
            <person name="Roques C."/>
            <person name="Donnadieu C."/>
            <person name="Bouchez O."/>
            <person name="Christie M."/>
            <person name="Larson W."/>
            <person name="Guiguen Y."/>
        </authorList>
    </citation>
    <scope>NUCLEOTIDE SEQUENCE [LARGE SCALE GENOMIC DNA]</scope>
    <source>
        <strain evidence="4">YP-PL-M2</strain>
        <tissue evidence="4">Blood</tissue>
    </source>
</reference>
<dbReference type="InterPro" id="IPR013106">
    <property type="entry name" value="Ig_V-set"/>
</dbReference>
<evidence type="ECO:0000259" key="3">
    <source>
        <dbReference type="PROSITE" id="PS50835"/>
    </source>
</evidence>
<dbReference type="GO" id="GO:0070374">
    <property type="term" value="P:positive regulation of ERK1 and ERK2 cascade"/>
    <property type="evidence" value="ECO:0007669"/>
    <property type="project" value="TreeGrafter"/>
</dbReference>
<dbReference type="InterPro" id="IPR036179">
    <property type="entry name" value="Ig-like_dom_sf"/>
</dbReference>
<keyword evidence="1" id="KW-0472">Membrane</keyword>
<keyword evidence="5" id="KW-1185">Reference proteome</keyword>
<dbReference type="SUPFAM" id="SSF48726">
    <property type="entry name" value="Immunoglobulin"/>
    <property type="match status" value="2"/>
</dbReference>
<dbReference type="EMBL" id="SCKG01000018">
    <property type="protein sequence ID" value="TDH00718.1"/>
    <property type="molecule type" value="Genomic_DNA"/>
</dbReference>
<keyword evidence="1" id="KW-1133">Transmembrane helix</keyword>
<dbReference type="Gene3D" id="2.60.40.10">
    <property type="entry name" value="Immunoglobulins"/>
    <property type="match status" value="1"/>
</dbReference>
<evidence type="ECO:0000313" key="5">
    <source>
        <dbReference type="Proteomes" id="UP000295070"/>
    </source>
</evidence>
<organism evidence="4 5">
    <name type="scientific">Perca flavescens</name>
    <name type="common">American yellow perch</name>
    <name type="synonym">Morone flavescens</name>
    <dbReference type="NCBI Taxonomy" id="8167"/>
    <lineage>
        <taxon>Eukaryota</taxon>
        <taxon>Metazoa</taxon>
        <taxon>Chordata</taxon>
        <taxon>Craniata</taxon>
        <taxon>Vertebrata</taxon>
        <taxon>Euteleostomi</taxon>
        <taxon>Actinopterygii</taxon>
        <taxon>Neopterygii</taxon>
        <taxon>Teleostei</taxon>
        <taxon>Neoteleostei</taxon>
        <taxon>Acanthomorphata</taxon>
        <taxon>Eupercaria</taxon>
        <taxon>Perciformes</taxon>
        <taxon>Percoidei</taxon>
        <taxon>Percidae</taxon>
        <taxon>Percinae</taxon>
        <taxon>Perca</taxon>
    </lineage>
</organism>
<dbReference type="GO" id="GO:0042289">
    <property type="term" value="F:MHC class II protein binding"/>
    <property type="evidence" value="ECO:0007669"/>
    <property type="project" value="TreeGrafter"/>
</dbReference>
<dbReference type="PANTHER" id="PTHR11422:SF5">
    <property type="entry name" value="DIVERSE IMMUNOGLOBULIN DOMAIN-CONTAINING PROTEIN 1.1 ISOFORM X1-RELATED"/>
    <property type="match status" value="1"/>
</dbReference>
<sequence length="325" mass="36615">MEEFKWIKMSLFLIPLLHFTAAANRQFLLSSTVRDGDEVTLSCENVRDDQNNCDGTTWTFSYLSSTVELVRLGQIVEEAKAKSDRLSVRENCSLVIKKVTEEDVGRYFCLQYNKAGQHQGPDSQVYLSVVTMTEEKNDDIVMLNCSVSTYERCKHTVKWLYEGKDEAKDHPNIETLQRGCYTTVKWQDPVDSVDPGLIYKPRSNLLKCEVTDGYTKEVQLFPFIPPHSSREKPGWWWLIIVSVAVAALIIITVAVLRWKRAKDGVSYASISYTKKTNRRAQARGGDEDEDDAVTYSTVKAPSSSAAAAASADLSNLYATVNKPQK</sequence>
<keyword evidence="2" id="KW-0732">Signal</keyword>
<evidence type="ECO:0000256" key="2">
    <source>
        <dbReference type="SAM" id="SignalP"/>
    </source>
</evidence>
<comment type="caution">
    <text evidence="4">The sequence shown here is derived from an EMBL/GenBank/DDBJ whole genome shotgun (WGS) entry which is preliminary data.</text>
</comment>
<dbReference type="GO" id="GO:0009897">
    <property type="term" value="C:external side of plasma membrane"/>
    <property type="evidence" value="ECO:0007669"/>
    <property type="project" value="TreeGrafter"/>
</dbReference>
<dbReference type="GO" id="GO:0045121">
    <property type="term" value="C:membrane raft"/>
    <property type="evidence" value="ECO:0007669"/>
    <property type="project" value="TreeGrafter"/>
</dbReference>
<dbReference type="Proteomes" id="UP000295070">
    <property type="component" value="Chromosome 18"/>
</dbReference>
<dbReference type="InterPro" id="IPR003599">
    <property type="entry name" value="Ig_sub"/>
</dbReference>
<protein>
    <recommendedName>
        <fullName evidence="3">Ig-like domain-containing protein</fullName>
    </recommendedName>
</protein>
<dbReference type="GO" id="GO:0035723">
    <property type="term" value="P:interleukin-15-mediated signaling pathway"/>
    <property type="evidence" value="ECO:0007669"/>
    <property type="project" value="TreeGrafter"/>
</dbReference>
<feature type="signal peptide" evidence="2">
    <location>
        <begin position="1"/>
        <end position="22"/>
    </location>
</feature>
<evidence type="ECO:0000313" key="4">
    <source>
        <dbReference type="EMBL" id="TDH00718.1"/>
    </source>
</evidence>
<dbReference type="InterPro" id="IPR013783">
    <property type="entry name" value="Ig-like_fold"/>
</dbReference>
<gene>
    <name evidence="4" type="ORF">EPR50_G00191380</name>
</gene>
<feature type="transmembrane region" description="Helical" evidence="1">
    <location>
        <begin position="235"/>
        <end position="256"/>
    </location>
</feature>
<dbReference type="SMART" id="SM00409">
    <property type="entry name" value="IG"/>
    <property type="match status" value="1"/>
</dbReference>
<feature type="chain" id="PRO_5019759732" description="Ig-like domain-containing protein" evidence="2">
    <location>
        <begin position="23"/>
        <end position="325"/>
    </location>
</feature>
<proteinExistence type="predicted"/>